<protein>
    <recommendedName>
        <fullName evidence="2">Type VI secretion system spike protein VgrG3-like C-terminal domain-containing protein</fullName>
    </recommendedName>
</protein>
<gene>
    <name evidence="3" type="ORF">ENS06_06680</name>
</gene>
<comment type="caution">
    <text evidence="3">The sequence shown here is derived from an EMBL/GenBank/DDBJ whole genome shotgun (WGS) entry which is preliminary data.</text>
</comment>
<sequence length="354" mass="37174">MSYIRKTMPSPTTGTTASVSHAPTLVRAMGQRVFENVLRGETGTDSAPTGLSTEELALMQSPSGDEAMSRLRSSAHTMDPGTLQAMITAAYIKASALGSGTAAWKGMAGASLRGGGLPVPGQAAVGAGLSNEPSTRVPDGPGGNGLGSLAARFESGGSGVEAVGYDPGGGTSYGIYQIASKPGTMARFLDFLEAHEPQWARRLRAAGPANTGSTDGAMPRVWKSLARENPERFAQLQQAFIWETHYEPARMAIEEATGVDVGSASRAVQEVLWSSAVQHGPSRAADMFIRALKTQRGKGAAVDEAALIQSVYGDRSRFGRLFLGSLREALTRRFQEEKAMALAMLAKDGRRGLA</sequence>
<reference evidence="3" key="1">
    <citation type="journal article" date="2020" name="mSystems">
        <title>Genome- and Community-Level Interaction Insights into Carbon Utilization and Element Cycling Functions of Hydrothermarchaeota in Hydrothermal Sediment.</title>
        <authorList>
            <person name="Zhou Z."/>
            <person name="Liu Y."/>
            <person name="Xu W."/>
            <person name="Pan J."/>
            <person name="Luo Z.H."/>
            <person name="Li M."/>
        </authorList>
    </citation>
    <scope>NUCLEOTIDE SEQUENCE [LARGE SCALE GENOMIC DNA]</scope>
    <source>
        <strain evidence="3">SpSt-456</strain>
    </source>
</reference>
<dbReference type="EMBL" id="DSTK01000019">
    <property type="protein sequence ID" value="HFK96997.1"/>
    <property type="molecule type" value="Genomic_DNA"/>
</dbReference>
<accession>A0A832EA87</accession>
<feature type="region of interest" description="Disordered" evidence="1">
    <location>
        <begin position="124"/>
        <end position="147"/>
    </location>
</feature>
<feature type="region of interest" description="Disordered" evidence="1">
    <location>
        <begin position="1"/>
        <end position="22"/>
    </location>
</feature>
<evidence type="ECO:0000259" key="2">
    <source>
        <dbReference type="Pfam" id="PF21277"/>
    </source>
</evidence>
<dbReference type="AlphaFoldDB" id="A0A832EA87"/>
<feature type="compositionally biased region" description="Polar residues" evidence="1">
    <location>
        <begin position="9"/>
        <end position="21"/>
    </location>
</feature>
<evidence type="ECO:0000313" key="3">
    <source>
        <dbReference type="EMBL" id="HFK96997.1"/>
    </source>
</evidence>
<dbReference type="Pfam" id="PF21277">
    <property type="entry name" value="T6SS_VgrG3-like_C"/>
    <property type="match status" value="1"/>
</dbReference>
<name>A0A832EA87_9BACT</name>
<evidence type="ECO:0000256" key="1">
    <source>
        <dbReference type="SAM" id="MobiDB-lite"/>
    </source>
</evidence>
<feature type="domain" description="Type VI secretion system spike protein VgrG3-like C-terminal" evidence="2">
    <location>
        <begin position="146"/>
        <end position="338"/>
    </location>
</feature>
<organism evidence="3">
    <name type="scientific">Desulfacinum infernum</name>
    <dbReference type="NCBI Taxonomy" id="35837"/>
    <lineage>
        <taxon>Bacteria</taxon>
        <taxon>Pseudomonadati</taxon>
        <taxon>Thermodesulfobacteriota</taxon>
        <taxon>Syntrophobacteria</taxon>
        <taxon>Syntrophobacterales</taxon>
        <taxon>Syntrophobacteraceae</taxon>
        <taxon>Desulfacinum</taxon>
    </lineage>
</organism>
<dbReference type="InterPro" id="IPR049073">
    <property type="entry name" value="T6SS_VgrG3-like_C"/>
</dbReference>
<proteinExistence type="predicted"/>